<evidence type="ECO:0000313" key="8">
    <source>
        <dbReference type="Proteomes" id="UP001314169"/>
    </source>
</evidence>
<dbReference type="Pfam" id="PF25807">
    <property type="entry name" value="Clarin-2"/>
    <property type="match status" value="1"/>
</dbReference>
<evidence type="ECO:0000256" key="5">
    <source>
        <dbReference type="ARBA" id="ARBA00023136"/>
    </source>
</evidence>
<evidence type="ECO:0000313" key="7">
    <source>
        <dbReference type="EMBL" id="CAK6436013.1"/>
    </source>
</evidence>
<accession>A0ABN9ZEI5</accession>
<evidence type="ECO:0000256" key="2">
    <source>
        <dbReference type="ARBA" id="ARBA00005787"/>
    </source>
</evidence>
<evidence type="ECO:0000256" key="4">
    <source>
        <dbReference type="ARBA" id="ARBA00022989"/>
    </source>
</evidence>
<keyword evidence="4 6" id="KW-1133">Transmembrane helix</keyword>
<organism evidence="7 8">
    <name type="scientific">Pipistrellus nathusii</name>
    <name type="common">Nathusius' pipistrelle</name>
    <dbReference type="NCBI Taxonomy" id="59473"/>
    <lineage>
        <taxon>Eukaryota</taxon>
        <taxon>Metazoa</taxon>
        <taxon>Chordata</taxon>
        <taxon>Craniata</taxon>
        <taxon>Vertebrata</taxon>
        <taxon>Euteleostomi</taxon>
        <taxon>Mammalia</taxon>
        <taxon>Eutheria</taxon>
        <taxon>Laurasiatheria</taxon>
        <taxon>Chiroptera</taxon>
        <taxon>Yangochiroptera</taxon>
        <taxon>Vespertilionidae</taxon>
        <taxon>Pipistrellus</taxon>
    </lineage>
</organism>
<feature type="transmembrane region" description="Helical" evidence="6">
    <location>
        <begin position="91"/>
        <end position="115"/>
    </location>
</feature>
<protein>
    <recommendedName>
        <fullName evidence="9">Clarin 3</fullName>
    </recommendedName>
</protein>
<reference evidence="7" key="1">
    <citation type="submission" date="2023-12" db="EMBL/GenBank/DDBJ databases">
        <authorList>
            <person name="Brown T."/>
        </authorList>
    </citation>
    <scope>NUCLEOTIDE SEQUENCE</scope>
</reference>
<dbReference type="PANTHER" id="PTHR31548:SF3">
    <property type="entry name" value="CLARIN-3"/>
    <property type="match status" value="1"/>
</dbReference>
<evidence type="ECO:0000256" key="3">
    <source>
        <dbReference type="ARBA" id="ARBA00022692"/>
    </source>
</evidence>
<evidence type="ECO:0008006" key="9">
    <source>
        <dbReference type="Google" id="ProtNLM"/>
    </source>
</evidence>
<evidence type="ECO:0000256" key="1">
    <source>
        <dbReference type="ARBA" id="ARBA00004141"/>
    </source>
</evidence>
<gene>
    <name evidence="7" type="ORF">MPIPNATIZW_LOCUS4319</name>
</gene>
<sequence length="229" mass="24912">MPSTAKTLTFLSSFFTSFGAFVVICVILGTPHWVSSTIAVSDTFSNGSIVIAYGLFSGQSTQQLDHGFAEPDKYFEVSATLGQSGPKTLHMVVILCLVLSLCAALLSAGFTFYNSVSNPYQTFLGPLGVYTWSGLSGSLALLALVLFVGNVQANGLSEALVQALYARYPLAAQHRAAHRYGSSFWLLLLVLLLSVLATSIVGFFQQDRRRRRQEQRKPMELAPRDGILF</sequence>
<dbReference type="Gene3D" id="1.20.140.150">
    <property type="match status" value="1"/>
</dbReference>
<comment type="subcellular location">
    <subcellularLocation>
        <location evidence="1">Membrane</location>
        <topology evidence="1">Multi-pass membrane protein</topology>
    </subcellularLocation>
</comment>
<keyword evidence="8" id="KW-1185">Reference proteome</keyword>
<proteinExistence type="inferred from homology"/>
<name>A0ABN9ZEI5_PIPNA</name>
<dbReference type="EMBL" id="OY882871">
    <property type="protein sequence ID" value="CAK6436013.1"/>
    <property type="molecule type" value="Genomic_DNA"/>
</dbReference>
<dbReference type="Proteomes" id="UP001314169">
    <property type="component" value="Chromosome 14"/>
</dbReference>
<dbReference type="InterPro" id="IPR026748">
    <property type="entry name" value="Clarin"/>
</dbReference>
<dbReference type="PANTHER" id="PTHR31548">
    <property type="entry name" value="CLARIN"/>
    <property type="match status" value="1"/>
</dbReference>
<feature type="transmembrane region" description="Helical" evidence="6">
    <location>
        <begin position="7"/>
        <end position="29"/>
    </location>
</feature>
<feature type="transmembrane region" description="Helical" evidence="6">
    <location>
        <begin position="184"/>
        <end position="204"/>
    </location>
</feature>
<keyword evidence="5 6" id="KW-0472">Membrane</keyword>
<evidence type="ECO:0000256" key="6">
    <source>
        <dbReference type="SAM" id="Phobius"/>
    </source>
</evidence>
<comment type="similarity">
    <text evidence="2">Belongs to the clarin family.</text>
</comment>
<feature type="transmembrane region" description="Helical" evidence="6">
    <location>
        <begin position="127"/>
        <end position="148"/>
    </location>
</feature>
<keyword evidence="3 6" id="KW-0812">Transmembrane</keyword>